<reference evidence="3 4" key="1">
    <citation type="submission" date="2021-12" db="EMBL/GenBank/DDBJ databases">
        <title>Genome sequencing of bacteria with rrn-lacking chromosome and rrn-plasmid.</title>
        <authorList>
            <person name="Anda M."/>
            <person name="Iwasaki W."/>
        </authorList>
    </citation>
    <scope>NUCLEOTIDE SEQUENCE [LARGE SCALE GENOMIC DNA]</scope>
    <source>
        <strain evidence="3 4">NBRC 15940</strain>
    </source>
</reference>
<accession>A0AAN5AJ83</accession>
<keyword evidence="2" id="KW-0238">DNA-binding</keyword>
<dbReference type="EMBL" id="BQKE01000001">
    <property type="protein sequence ID" value="GJM60684.1"/>
    <property type="molecule type" value="Genomic_DNA"/>
</dbReference>
<dbReference type="GO" id="GO:0032422">
    <property type="term" value="F:purine-rich negative regulatory element binding"/>
    <property type="evidence" value="ECO:0007669"/>
    <property type="project" value="InterPro"/>
</dbReference>
<comment type="caution">
    <text evidence="3">The sequence shown here is derived from an EMBL/GenBank/DDBJ whole genome shotgun (WGS) entry which is preliminary data.</text>
</comment>
<name>A0AAN5AJ83_9BACT</name>
<protein>
    <submittedName>
        <fullName evidence="3">Uncharacterized protein</fullName>
    </submittedName>
</protein>
<gene>
    <name evidence="3" type="ORF">PEDI_12360</name>
</gene>
<evidence type="ECO:0000256" key="1">
    <source>
        <dbReference type="ARBA" id="ARBA00009251"/>
    </source>
</evidence>
<organism evidence="3 4">
    <name type="scientific">Persicobacter diffluens</name>
    <dbReference type="NCBI Taxonomy" id="981"/>
    <lineage>
        <taxon>Bacteria</taxon>
        <taxon>Pseudomonadati</taxon>
        <taxon>Bacteroidota</taxon>
        <taxon>Cytophagia</taxon>
        <taxon>Cytophagales</taxon>
        <taxon>Persicobacteraceae</taxon>
        <taxon>Persicobacter</taxon>
    </lineage>
</organism>
<evidence type="ECO:0000313" key="4">
    <source>
        <dbReference type="Proteomes" id="UP001310022"/>
    </source>
</evidence>
<sequence>MATQLEKLKVGKSIYFFDVSETKTGSMVLNIVESRRNGEKFDRTKLTLFDEDIIKFAQSMVAVVGKLDPIGRNLREEEDRVHAIRDKYPNAFKVWSQKDDLDLTAMFMDQLSIEQISERLGRAPKAISIRMEKLELHQNLLE</sequence>
<dbReference type="Proteomes" id="UP001310022">
    <property type="component" value="Unassembled WGS sequence"/>
</dbReference>
<evidence type="ECO:0000313" key="3">
    <source>
        <dbReference type="EMBL" id="GJM60684.1"/>
    </source>
</evidence>
<dbReference type="RefSeq" id="WP_338236386.1">
    <property type="nucleotide sequence ID" value="NZ_BQKE01000001.1"/>
</dbReference>
<proteinExistence type="inferred from homology"/>
<evidence type="ECO:0000256" key="2">
    <source>
        <dbReference type="ARBA" id="ARBA00023125"/>
    </source>
</evidence>
<dbReference type="Gene3D" id="3.10.450.700">
    <property type="match status" value="1"/>
</dbReference>
<dbReference type="Pfam" id="PF11680">
    <property type="entry name" value="DUF3276"/>
    <property type="match status" value="1"/>
</dbReference>
<dbReference type="GO" id="GO:0000977">
    <property type="term" value="F:RNA polymerase II transcription regulatory region sequence-specific DNA binding"/>
    <property type="evidence" value="ECO:0007669"/>
    <property type="project" value="InterPro"/>
</dbReference>
<keyword evidence="4" id="KW-1185">Reference proteome</keyword>
<comment type="similarity">
    <text evidence="1">Belongs to the PUR DNA-binding protein family.</text>
</comment>
<dbReference type="InterPro" id="IPR006628">
    <property type="entry name" value="PUR-bd_fam"/>
</dbReference>
<dbReference type="AlphaFoldDB" id="A0AAN5AJ83"/>